<keyword evidence="5 11" id="KW-0418">Kinase</keyword>
<dbReference type="PRINTS" id="PR00344">
    <property type="entry name" value="BCTRLSENSOR"/>
</dbReference>
<dbReference type="EMBL" id="FOJT01000001">
    <property type="protein sequence ID" value="SFA70986.1"/>
    <property type="molecule type" value="Genomic_DNA"/>
</dbReference>
<feature type="domain" description="Response regulatory" evidence="10">
    <location>
        <begin position="587"/>
        <end position="702"/>
    </location>
</feature>
<keyword evidence="3 6" id="KW-0597">Phosphoprotein</keyword>
<dbReference type="Gene3D" id="1.10.287.130">
    <property type="match status" value="1"/>
</dbReference>
<evidence type="ECO:0000256" key="7">
    <source>
        <dbReference type="SAM" id="Coils"/>
    </source>
</evidence>
<evidence type="ECO:0000256" key="3">
    <source>
        <dbReference type="ARBA" id="ARBA00022553"/>
    </source>
</evidence>
<dbReference type="GO" id="GO:0005886">
    <property type="term" value="C:plasma membrane"/>
    <property type="evidence" value="ECO:0007669"/>
    <property type="project" value="TreeGrafter"/>
</dbReference>
<dbReference type="Proteomes" id="UP000199604">
    <property type="component" value="Unassembled WGS sequence"/>
</dbReference>
<evidence type="ECO:0000313" key="12">
    <source>
        <dbReference type="Proteomes" id="UP000199604"/>
    </source>
</evidence>
<dbReference type="SMART" id="SM00448">
    <property type="entry name" value="REC"/>
    <property type="match status" value="1"/>
</dbReference>
<keyword evidence="7" id="KW-0175">Coiled coil</keyword>
<dbReference type="Pfam" id="PF05228">
    <property type="entry name" value="CHASE4"/>
    <property type="match status" value="1"/>
</dbReference>
<dbReference type="InterPro" id="IPR036890">
    <property type="entry name" value="HATPase_C_sf"/>
</dbReference>
<dbReference type="PANTHER" id="PTHR43047">
    <property type="entry name" value="TWO-COMPONENT HISTIDINE PROTEIN KINASE"/>
    <property type="match status" value="1"/>
</dbReference>
<organism evidence="11 12">
    <name type="scientific">Flavobacterium swingsii</name>
    <dbReference type="NCBI Taxonomy" id="498292"/>
    <lineage>
        <taxon>Bacteria</taxon>
        <taxon>Pseudomonadati</taxon>
        <taxon>Bacteroidota</taxon>
        <taxon>Flavobacteriia</taxon>
        <taxon>Flavobacteriales</taxon>
        <taxon>Flavobacteriaceae</taxon>
        <taxon>Flavobacterium</taxon>
    </lineage>
</organism>
<evidence type="ECO:0000256" key="1">
    <source>
        <dbReference type="ARBA" id="ARBA00000085"/>
    </source>
</evidence>
<dbReference type="InterPro" id="IPR005467">
    <property type="entry name" value="His_kinase_dom"/>
</dbReference>
<keyword evidence="8" id="KW-1133">Transmembrane helix</keyword>
<evidence type="ECO:0000259" key="10">
    <source>
        <dbReference type="PROSITE" id="PS50110"/>
    </source>
</evidence>
<dbReference type="Pfam" id="PF00072">
    <property type="entry name" value="Response_reg"/>
    <property type="match status" value="1"/>
</dbReference>
<dbReference type="InterPro" id="IPR036097">
    <property type="entry name" value="HisK_dim/P_sf"/>
</dbReference>
<dbReference type="EC" id="2.7.13.3" evidence="2"/>
<dbReference type="Gene3D" id="3.30.565.10">
    <property type="entry name" value="Histidine kinase-like ATPase, C-terminal domain"/>
    <property type="match status" value="1"/>
</dbReference>
<reference evidence="12" key="1">
    <citation type="submission" date="2016-10" db="EMBL/GenBank/DDBJ databases">
        <authorList>
            <person name="Varghese N."/>
            <person name="Submissions S."/>
        </authorList>
    </citation>
    <scope>NUCLEOTIDE SEQUENCE [LARGE SCALE GENOMIC DNA]</scope>
    <source>
        <strain evidence="12">DSM 21789</strain>
    </source>
</reference>
<dbReference type="Gene3D" id="3.40.50.2300">
    <property type="match status" value="1"/>
</dbReference>
<dbReference type="GO" id="GO:0009927">
    <property type="term" value="F:histidine phosphotransfer kinase activity"/>
    <property type="evidence" value="ECO:0007669"/>
    <property type="project" value="TreeGrafter"/>
</dbReference>
<dbReference type="SMART" id="SM00388">
    <property type="entry name" value="HisKA"/>
    <property type="match status" value="1"/>
</dbReference>
<feature type="transmembrane region" description="Helical" evidence="8">
    <location>
        <begin position="253"/>
        <end position="272"/>
    </location>
</feature>
<feature type="transmembrane region" description="Helical" evidence="8">
    <location>
        <begin position="20"/>
        <end position="39"/>
    </location>
</feature>
<dbReference type="InterPro" id="IPR004358">
    <property type="entry name" value="Sig_transdc_His_kin-like_C"/>
</dbReference>
<dbReference type="OrthoDB" id="9811889at2"/>
<evidence type="ECO:0000313" key="11">
    <source>
        <dbReference type="EMBL" id="SFA70986.1"/>
    </source>
</evidence>
<keyword evidence="4" id="KW-0808">Transferase</keyword>
<dbReference type="InterPro" id="IPR001789">
    <property type="entry name" value="Sig_transdc_resp-reg_receiver"/>
</dbReference>
<dbReference type="Pfam" id="PF00512">
    <property type="entry name" value="HisKA"/>
    <property type="match status" value="1"/>
</dbReference>
<gene>
    <name evidence="11" type="ORF">SAMN05660845_0161</name>
</gene>
<dbReference type="InterPro" id="IPR003661">
    <property type="entry name" value="HisK_dim/P_dom"/>
</dbReference>
<keyword evidence="8" id="KW-0472">Membrane</keyword>
<dbReference type="CDD" id="cd17546">
    <property type="entry name" value="REC_hyHK_CKI1_RcsC-like"/>
    <property type="match status" value="1"/>
</dbReference>
<dbReference type="PROSITE" id="PS50109">
    <property type="entry name" value="HIS_KIN"/>
    <property type="match status" value="1"/>
</dbReference>
<evidence type="ECO:0000256" key="4">
    <source>
        <dbReference type="ARBA" id="ARBA00022679"/>
    </source>
</evidence>
<keyword evidence="12" id="KW-1185">Reference proteome</keyword>
<accession>A0A1I0V617</accession>
<dbReference type="InterPro" id="IPR011006">
    <property type="entry name" value="CheY-like_superfamily"/>
</dbReference>
<evidence type="ECO:0000256" key="6">
    <source>
        <dbReference type="PROSITE-ProRule" id="PRU00169"/>
    </source>
</evidence>
<dbReference type="STRING" id="498292.SAMN05660845_0161"/>
<evidence type="ECO:0000256" key="2">
    <source>
        <dbReference type="ARBA" id="ARBA00012438"/>
    </source>
</evidence>
<feature type="coiled-coil region" evidence="7">
    <location>
        <begin position="308"/>
        <end position="335"/>
    </location>
</feature>
<dbReference type="InterPro" id="IPR003594">
    <property type="entry name" value="HATPase_dom"/>
</dbReference>
<proteinExistence type="predicted"/>
<dbReference type="PANTHER" id="PTHR43047:SF72">
    <property type="entry name" value="OSMOSENSING HISTIDINE PROTEIN KINASE SLN1"/>
    <property type="match status" value="1"/>
</dbReference>
<dbReference type="PROSITE" id="PS50110">
    <property type="entry name" value="RESPONSE_REGULATORY"/>
    <property type="match status" value="1"/>
</dbReference>
<dbReference type="SMART" id="SM00387">
    <property type="entry name" value="HATPase_c"/>
    <property type="match status" value="1"/>
</dbReference>
<protein>
    <recommendedName>
        <fullName evidence="2">histidine kinase</fullName>
        <ecNumber evidence="2">2.7.13.3</ecNumber>
    </recommendedName>
</protein>
<name>A0A1I0V617_9FLAO</name>
<evidence type="ECO:0000256" key="5">
    <source>
        <dbReference type="ARBA" id="ARBA00022777"/>
    </source>
</evidence>
<dbReference type="GO" id="GO:0000155">
    <property type="term" value="F:phosphorelay sensor kinase activity"/>
    <property type="evidence" value="ECO:0007669"/>
    <property type="project" value="InterPro"/>
</dbReference>
<dbReference type="SUPFAM" id="SSF52172">
    <property type="entry name" value="CheY-like"/>
    <property type="match status" value="1"/>
</dbReference>
<dbReference type="InterPro" id="IPR007892">
    <property type="entry name" value="CHASE4"/>
</dbReference>
<evidence type="ECO:0000259" key="9">
    <source>
        <dbReference type="PROSITE" id="PS50109"/>
    </source>
</evidence>
<comment type="catalytic activity">
    <reaction evidence="1">
        <text>ATP + protein L-histidine = ADP + protein N-phospho-L-histidine.</text>
        <dbReference type="EC" id="2.7.13.3"/>
    </reaction>
</comment>
<evidence type="ECO:0000256" key="8">
    <source>
        <dbReference type="SAM" id="Phobius"/>
    </source>
</evidence>
<dbReference type="CDD" id="cd00082">
    <property type="entry name" value="HisKA"/>
    <property type="match status" value="1"/>
</dbReference>
<dbReference type="SUPFAM" id="SSF55874">
    <property type="entry name" value="ATPase domain of HSP90 chaperone/DNA topoisomerase II/histidine kinase"/>
    <property type="match status" value="1"/>
</dbReference>
<keyword evidence="8" id="KW-0812">Transmembrane</keyword>
<sequence>MIVKFNNKRRLVTTYSKVVFVLFIVTIGFSILFFSLYYYTLRQEKQIYNNFVAQYRNEMKSLNDLNAESYISVISDITYWDEFVNFTKTRDLSWFNRSVANILDTHKIDYLSVYNDKGVFITSVSDTKIKSKDIIPKEVLTKLYEKKIDKFYMKIPEGIAEVYGATVQPSDDPFKNKYPPAGYFFMIRLLDDNYFVNLEKISSSNINFHDDKDKIEDKLVYSLIELKDYNGKTVAKLLFNRIYKVDFRITKNILLIFVFAFLISLFIFHYYAVKWAKKPIKLIKKVLENGDEGAINSLKNIKGEFRYIGKLFEENQNQKRQLQKSKQKAEESDKLKTAFLTNLSHEIRTPMNAILGFSDLLDSEDISKAEEIEYRKIINKSGKNLVSIIDDLVEMSKIDANQIETRYTDFDLDECVQNVVNEIKKTIPKNQQLEIKIEKSKNGLSKKIITDKPKLVQILTNLLSNAVKFTDKGSIVLFYDIDSQSSMISFYVIDSGIGIEKDSYEKIFKRFIKIENDHSIRGGGLGLGLTLTKAYIESLGGQISLESEFGVSSTFKFSIPLILDKNDAPQNENVFDEYLPKNESVTTILVAEDDNFNFLLIEKILKTKNYKIIRAEDGEKAVEIISNNNDIDLILMDIKMPKLSGHQAFEIIKKMRPKLPVIAQTAFTSSDEVEKIFKSGFSGYISKPIKKDLLYQMIEKLSFPL</sequence>
<dbReference type="AlphaFoldDB" id="A0A1I0V617"/>
<dbReference type="SUPFAM" id="SSF47384">
    <property type="entry name" value="Homodimeric domain of signal transducing histidine kinase"/>
    <property type="match status" value="1"/>
</dbReference>
<dbReference type="Pfam" id="PF02518">
    <property type="entry name" value="HATPase_c"/>
    <property type="match status" value="1"/>
</dbReference>
<feature type="modified residue" description="4-aspartylphosphate" evidence="6">
    <location>
        <position position="637"/>
    </location>
</feature>
<feature type="domain" description="Histidine kinase" evidence="9">
    <location>
        <begin position="342"/>
        <end position="563"/>
    </location>
</feature>